<reference evidence="1 2" key="1">
    <citation type="submission" date="2020-01" db="EMBL/GenBank/DDBJ databases">
        <title>Complete genome sequence of a human oral phylogroup 1 Treponema sp. strain ATCC 700766, originally isolated from periodontitis dental plaque.</title>
        <authorList>
            <person name="Chan Y."/>
            <person name="Huo Y.-B."/>
            <person name="Yu X.-L."/>
            <person name="Zeng H."/>
            <person name="Leung W.-K."/>
            <person name="Watt R.M."/>
        </authorList>
    </citation>
    <scope>NUCLEOTIDE SEQUENCE [LARGE SCALE GENOMIC DNA]</scope>
    <source>
        <strain evidence="1 2">OMZ 804</strain>
    </source>
</reference>
<dbReference type="KEGG" id="trz:GWP43_00265"/>
<evidence type="ECO:0000313" key="2">
    <source>
        <dbReference type="Proteomes" id="UP000464374"/>
    </source>
</evidence>
<accession>A0A6P1XYH9</accession>
<name>A0A6P1XYH9_9SPIR</name>
<proteinExistence type="predicted"/>
<dbReference type="Proteomes" id="UP000464374">
    <property type="component" value="Chromosome"/>
</dbReference>
<dbReference type="AlphaFoldDB" id="A0A6P1XYH9"/>
<organism evidence="1 2">
    <name type="scientific">Treponema vincentii</name>
    <dbReference type="NCBI Taxonomy" id="69710"/>
    <lineage>
        <taxon>Bacteria</taxon>
        <taxon>Pseudomonadati</taxon>
        <taxon>Spirochaetota</taxon>
        <taxon>Spirochaetia</taxon>
        <taxon>Spirochaetales</taxon>
        <taxon>Treponemataceae</taxon>
        <taxon>Treponema</taxon>
    </lineage>
</organism>
<sequence length="76" mass="8141">MKCRFCEQDVKPVGHNLVSATGDIVCTKNPTKKHVAVYDGVHCIHCGRQVSILGDRIVTSAGISCPASPSGRHVVR</sequence>
<gene>
    <name evidence="1" type="ORF">GWP43_00265</name>
</gene>
<protein>
    <submittedName>
        <fullName evidence="1">Uncharacterized protein</fullName>
    </submittedName>
</protein>
<dbReference type="EMBL" id="CP048020">
    <property type="protein sequence ID" value="QHX42149.1"/>
    <property type="molecule type" value="Genomic_DNA"/>
</dbReference>
<dbReference type="RefSeq" id="WP_162661964.1">
    <property type="nucleotide sequence ID" value="NZ_CP048020.1"/>
</dbReference>
<evidence type="ECO:0000313" key="1">
    <source>
        <dbReference type="EMBL" id="QHX42149.1"/>
    </source>
</evidence>